<sequence length="166" mass="19283">MRQEKLISDKWRGANMTNQETPSRNQTAVDPGEETTGAHLTAETRLRSLHDTAKQNKDHRRSRTIPPRPETGANRHQIDSLAHGGLAGSKKLKPGPSPNSHGRVRERWRSKSKTEMREKGSLRRRRKRSRAGRTSEQEQHTHWRERVRWIDDMCHLSRSVKLLYLS</sequence>
<comment type="caution">
    <text evidence="2">The sequence shown here is derived from an EMBL/GenBank/DDBJ whole genome shotgun (WGS) entry which is preliminary data.</text>
</comment>
<protein>
    <submittedName>
        <fullName evidence="2">Uncharacterized protein</fullName>
    </submittedName>
</protein>
<reference evidence="2" key="1">
    <citation type="submission" date="2019-12" db="EMBL/GenBank/DDBJ databases">
        <title>Genome sequencing and annotation of Brassica cretica.</title>
        <authorList>
            <person name="Studholme D.J."/>
            <person name="Sarris P."/>
        </authorList>
    </citation>
    <scope>NUCLEOTIDE SEQUENCE</scope>
    <source>
        <strain evidence="2">PFS-109/04</strain>
        <tissue evidence="2">Leaf</tissue>
    </source>
</reference>
<accession>A0A8S9N4C8</accession>
<evidence type="ECO:0000313" key="2">
    <source>
        <dbReference type="EMBL" id="KAF3490341.1"/>
    </source>
</evidence>
<feature type="compositionally biased region" description="Polar residues" evidence="1">
    <location>
        <begin position="15"/>
        <end position="28"/>
    </location>
</feature>
<proteinExistence type="predicted"/>
<dbReference type="AlphaFoldDB" id="A0A8S9N4C8"/>
<organism evidence="2 3">
    <name type="scientific">Brassica cretica</name>
    <name type="common">Mustard</name>
    <dbReference type="NCBI Taxonomy" id="69181"/>
    <lineage>
        <taxon>Eukaryota</taxon>
        <taxon>Viridiplantae</taxon>
        <taxon>Streptophyta</taxon>
        <taxon>Embryophyta</taxon>
        <taxon>Tracheophyta</taxon>
        <taxon>Spermatophyta</taxon>
        <taxon>Magnoliopsida</taxon>
        <taxon>eudicotyledons</taxon>
        <taxon>Gunneridae</taxon>
        <taxon>Pentapetalae</taxon>
        <taxon>rosids</taxon>
        <taxon>malvids</taxon>
        <taxon>Brassicales</taxon>
        <taxon>Brassicaceae</taxon>
        <taxon>Brassiceae</taxon>
        <taxon>Brassica</taxon>
    </lineage>
</organism>
<gene>
    <name evidence="2" type="ORF">F2Q69_00052496</name>
</gene>
<feature type="compositionally biased region" description="Basic residues" evidence="1">
    <location>
        <begin position="122"/>
        <end position="131"/>
    </location>
</feature>
<dbReference type="Proteomes" id="UP000712600">
    <property type="component" value="Unassembled WGS sequence"/>
</dbReference>
<feature type="compositionally biased region" description="Basic and acidic residues" evidence="1">
    <location>
        <begin position="42"/>
        <end position="56"/>
    </location>
</feature>
<evidence type="ECO:0000256" key="1">
    <source>
        <dbReference type="SAM" id="MobiDB-lite"/>
    </source>
</evidence>
<evidence type="ECO:0000313" key="3">
    <source>
        <dbReference type="Proteomes" id="UP000712600"/>
    </source>
</evidence>
<dbReference type="EMBL" id="QGKX02002183">
    <property type="protein sequence ID" value="KAF3490341.1"/>
    <property type="molecule type" value="Genomic_DNA"/>
</dbReference>
<name>A0A8S9N4C8_BRACR</name>
<feature type="compositionally biased region" description="Basic and acidic residues" evidence="1">
    <location>
        <begin position="1"/>
        <end position="12"/>
    </location>
</feature>
<feature type="compositionally biased region" description="Basic and acidic residues" evidence="1">
    <location>
        <begin position="103"/>
        <end position="121"/>
    </location>
</feature>
<feature type="region of interest" description="Disordered" evidence="1">
    <location>
        <begin position="1"/>
        <end position="141"/>
    </location>
</feature>